<feature type="compositionally biased region" description="Basic and acidic residues" evidence="10">
    <location>
        <begin position="520"/>
        <end position="545"/>
    </location>
</feature>
<keyword evidence="9" id="KW-0539">Nucleus</keyword>
<dbReference type="InterPro" id="IPR001394">
    <property type="entry name" value="Peptidase_C19_UCH"/>
</dbReference>
<gene>
    <name evidence="12" type="ORF">CBOVIS_LOCUS9759</name>
</gene>
<dbReference type="InterPro" id="IPR028889">
    <property type="entry name" value="USP"/>
</dbReference>
<evidence type="ECO:0000256" key="1">
    <source>
        <dbReference type="ARBA" id="ARBA00000707"/>
    </source>
</evidence>
<feature type="region of interest" description="Disordered" evidence="10">
    <location>
        <begin position="520"/>
        <end position="549"/>
    </location>
</feature>
<dbReference type="PROSITE" id="PS00973">
    <property type="entry name" value="USP_2"/>
    <property type="match status" value="1"/>
</dbReference>
<evidence type="ECO:0000256" key="3">
    <source>
        <dbReference type="ARBA" id="ARBA00009085"/>
    </source>
</evidence>
<evidence type="ECO:0000313" key="12">
    <source>
        <dbReference type="EMBL" id="CAB3407908.1"/>
    </source>
</evidence>
<dbReference type="GO" id="GO:0005829">
    <property type="term" value="C:cytosol"/>
    <property type="evidence" value="ECO:0007669"/>
    <property type="project" value="TreeGrafter"/>
</dbReference>
<dbReference type="GO" id="GO:0004843">
    <property type="term" value="F:cysteine-type deubiquitinase activity"/>
    <property type="evidence" value="ECO:0007669"/>
    <property type="project" value="UniProtKB-EC"/>
</dbReference>
<feature type="region of interest" description="Disordered" evidence="10">
    <location>
        <begin position="806"/>
        <end position="832"/>
    </location>
</feature>
<dbReference type="InterPro" id="IPR038765">
    <property type="entry name" value="Papain-like_cys_pep_sf"/>
</dbReference>
<dbReference type="InterPro" id="IPR050164">
    <property type="entry name" value="Peptidase_C19"/>
</dbReference>
<proteinExistence type="inferred from homology"/>
<keyword evidence="13" id="KW-1185">Reference proteome</keyword>
<dbReference type="SUPFAM" id="SSF54001">
    <property type="entry name" value="Cysteine proteinases"/>
    <property type="match status" value="1"/>
</dbReference>
<feature type="compositionally biased region" description="Basic and acidic residues" evidence="10">
    <location>
        <begin position="1221"/>
        <end position="1234"/>
    </location>
</feature>
<keyword evidence="8" id="KW-0788">Thiol protease</keyword>
<dbReference type="GO" id="GO:0005634">
    <property type="term" value="C:nucleus"/>
    <property type="evidence" value="ECO:0007669"/>
    <property type="project" value="UniProtKB-SubCell"/>
</dbReference>
<evidence type="ECO:0000256" key="10">
    <source>
        <dbReference type="SAM" id="MobiDB-lite"/>
    </source>
</evidence>
<evidence type="ECO:0000256" key="6">
    <source>
        <dbReference type="ARBA" id="ARBA00022786"/>
    </source>
</evidence>
<name>A0A8S1F2V9_9PELO</name>
<feature type="compositionally biased region" description="Basic and acidic residues" evidence="10">
    <location>
        <begin position="402"/>
        <end position="411"/>
    </location>
</feature>
<keyword evidence="7" id="KW-0378">Hydrolase</keyword>
<evidence type="ECO:0000256" key="9">
    <source>
        <dbReference type="ARBA" id="ARBA00023242"/>
    </source>
</evidence>
<evidence type="ECO:0000313" key="13">
    <source>
        <dbReference type="Proteomes" id="UP000494206"/>
    </source>
</evidence>
<protein>
    <recommendedName>
        <fullName evidence="4">ubiquitinyl hydrolase 1</fullName>
        <ecNumber evidence="4">3.4.19.12</ecNumber>
    </recommendedName>
</protein>
<accession>A0A8S1F2V9</accession>
<comment type="catalytic activity">
    <reaction evidence="1">
        <text>Thiol-dependent hydrolysis of ester, thioester, amide, peptide and isopeptide bonds formed by the C-terminal Gly of ubiquitin (a 76-residue protein attached to proteins as an intracellular targeting signal).</text>
        <dbReference type="EC" id="3.4.19.12"/>
    </reaction>
</comment>
<dbReference type="InterPro" id="IPR057775">
    <property type="entry name" value="USP48_dom"/>
</dbReference>
<sequence length="1241" mass="142813">MKKSTVKKKDRPNQRQIAFRQEAVNALIELKDEGQVTFEKAIEVAKLDCRQCKLHDVPHNPKHQNCRDNPFCIHRLGIEKFDKLLSKELERREEVKKDQKRRDLNDQPAGLINTGNFCYVNSFLQVWFNEIKFRQIVYDFRPSTHYVVPPLPRMNVQEVMLALQDLFYTLDTTPFFDTNKNDQLIKALRLGSDQQDTQEFTLMLFDALDRNLEHHPNGKEIQKRIRNLYTGMTTSRIACQCGMASVREERSTSLQLNIDGYSTLLDALNAYYRVEKLDDYRCSECNRTGCVTKEIDYTLLPPVLIIQLNRYRYTAKGRQKLKTSLAYPREICSTIFNRKNNTNPEMYELFAVTIHDGDNAECGHYYDLVKSPFNQKWYRYDDANVEVLAKPPGTEKPTTMTDGKRNKDKMKPAADQKACYGLLYRKKESVQPVPRPKFPPEELVAESRKQIEESFEGQTKRNMEKCEKRLYDVQRRTDKLKNTLSKLETYESKFKHPNEVAFIPTSLLVNVLQQEYEVAKGEKKEQHNGVEEEGKETNGTVEHEQLNTSITDESIVEAPAEAEKSANDMDLLALAMTSSELPTLPVNENRARTRAQNGISKSVFGYKSSPKKRPLSAKQTVSTRVANRLESHEMSLCLHGKMSIEPILYGDVKAVSRSPAIMFLREYDFKVKIERDDGKKEYPLPEKDKEIYVLTAEDICMECVREMRRDGIFKGRLDDDERMVKKILKEEKIRCSVKGLKAKPEDHFYVAKIALSNFKKNAELAREHRLQQTPSNGGTLFYESTLSQKEDSTFLSLPSYKQIRCKSRRSLHDGSEPSAKMAKNADESSQSLNSTLTDVEGFPEQILEEYDPSGIVESLVEKVAQAIEMEENENTRSSGSTCGNELSSWTRSPTSSSPVEFNSELRCPHGGVNFNQFRHSVSPDEWSRLQYYFDSCFAVRVTDEVCETCRQDEVDAQTGSENMRILVREMRKRLTDVLKKVESRQTNYDKMNETIEFGVCSAFMDKLKKLSTRNATTPPPICQSCLFCEHAAPFKGFYNKNYEPDSYMVGLTKNEWNTIVKEIESLQNVESSPEIPEQPKTIRIKSGEIENFCEACNSSYLQFREDQKYIFDNENVMVRLISPVEVEEEEPQRSSKLTRRKKNVHAVKMSSSSRLMDLKVALYQKCCQAPNDQILYRTVGGEALDANCNSKTLFELRISPNNIENPLILIANPQVISQNTNEERMEQRAPERGFVDTALAH</sequence>
<dbReference type="PANTHER" id="PTHR24006">
    <property type="entry name" value="UBIQUITIN CARBOXYL-TERMINAL HYDROLASE"/>
    <property type="match status" value="1"/>
</dbReference>
<dbReference type="Pfam" id="PF24543">
    <property type="entry name" value="Usp-48"/>
    <property type="match status" value="1"/>
</dbReference>
<dbReference type="AlphaFoldDB" id="A0A8S1F2V9"/>
<evidence type="ECO:0000256" key="4">
    <source>
        <dbReference type="ARBA" id="ARBA00012759"/>
    </source>
</evidence>
<dbReference type="PROSITE" id="PS50235">
    <property type="entry name" value="USP_3"/>
    <property type="match status" value="1"/>
</dbReference>
<feature type="region of interest" description="Disordered" evidence="10">
    <location>
        <begin position="389"/>
        <end position="411"/>
    </location>
</feature>
<dbReference type="GO" id="GO:0006508">
    <property type="term" value="P:proteolysis"/>
    <property type="evidence" value="ECO:0007669"/>
    <property type="project" value="UniProtKB-KW"/>
</dbReference>
<evidence type="ECO:0000256" key="7">
    <source>
        <dbReference type="ARBA" id="ARBA00022801"/>
    </source>
</evidence>
<comment type="caution">
    <text evidence="12">The sequence shown here is derived from an EMBL/GenBank/DDBJ whole genome shotgun (WGS) entry which is preliminary data.</text>
</comment>
<evidence type="ECO:0000256" key="2">
    <source>
        <dbReference type="ARBA" id="ARBA00004123"/>
    </source>
</evidence>
<dbReference type="PROSITE" id="PS00972">
    <property type="entry name" value="USP_1"/>
    <property type="match status" value="1"/>
</dbReference>
<dbReference type="Proteomes" id="UP000494206">
    <property type="component" value="Unassembled WGS sequence"/>
</dbReference>
<evidence type="ECO:0000256" key="8">
    <source>
        <dbReference type="ARBA" id="ARBA00022807"/>
    </source>
</evidence>
<dbReference type="EC" id="3.4.19.12" evidence="4"/>
<dbReference type="Pfam" id="PF00443">
    <property type="entry name" value="UCH"/>
    <property type="match status" value="1"/>
</dbReference>
<comment type="subcellular location">
    <subcellularLocation>
        <location evidence="2">Nucleus</location>
    </subcellularLocation>
</comment>
<dbReference type="GO" id="GO:0016579">
    <property type="term" value="P:protein deubiquitination"/>
    <property type="evidence" value="ECO:0007669"/>
    <property type="project" value="InterPro"/>
</dbReference>
<dbReference type="EMBL" id="CADEPM010000006">
    <property type="protein sequence ID" value="CAB3407908.1"/>
    <property type="molecule type" value="Genomic_DNA"/>
</dbReference>
<reference evidence="12 13" key="1">
    <citation type="submission" date="2020-04" db="EMBL/GenBank/DDBJ databases">
        <authorList>
            <person name="Laetsch R D."/>
            <person name="Stevens L."/>
            <person name="Kumar S."/>
            <person name="Blaxter L. M."/>
        </authorList>
    </citation>
    <scope>NUCLEOTIDE SEQUENCE [LARGE SCALE GENOMIC DNA]</scope>
</reference>
<feature type="compositionally biased region" description="Polar residues" evidence="10">
    <location>
        <begin position="875"/>
        <end position="886"/>
    </location>
</feature>
<evidence type="ECO:0000256" key="5">
    <source>
        <dbReference type="ARBA" id="ARBA00022670"/>
    </source>
</evidence>
<dbReference type="OrthoDB" id="289038at2759"/>
<organism evidence="12 13">
    <name type="scientific">Caenorhabditis bovis</name>
    <dbReference type="NCBI Taxonomy" id="2654633"/>
    <lineage>
        <taxon>Eukaryota</taxon>
        <taxon>Metazoa</taxon>
        <taxon>Ecdysozoa</taxon>
        <taxon>Nematoda</taxon>
        <taxon>Chromadorea</taxon>
        <taxon>Rhabditida</taxon>
        <taxon>Rhabditina</taxon>
        <taxon>Rhabditomorpha</taxon>
        <taxon>Rhabditoidea</taxon>
        <taxon>Rhabditidae</taxon>
        <taxon>Peloderinae</taxon>
        <taxon>Caenorhabditis</taxon>
    </lineage>
</organism>
<keyword evidence="6" id="KW-0833">Ubl conjugation pathway</keyword>
<feature type="region of interest" description="Disordered" evidence="10">
    <location>
        <begin position="1220"/>
        <end position="1241"/>
    </location>
</feature>
<feature type="compositionally biased region" description="Low complexity" evidence="10">
    <location>
        <begin position="887"/>
        <end position="898"/>
    </location>
</feature>
<feature type="domain" description="USP" evidence="11">
    <location>
        <begin position="109"/>
        <end position="427"/>
    </location>
</feature>
<comment type="similarity">
    <text evidence="3">Belongs to the peptidase C19 family.</text>
</comment>
<dbReference type="Gene3D" id="3.90.70.10">
    <property type="entry name" value="Cysteine proteinases"/>
    <property type="match status" value="1"/>
</dbReference>
<feature type="region of interest" description="Disordered" evidence="10">
    <location>
        <begin position="870"/>
        <end position="901"/>
    </location>
</feature>
<dbReference type="InterPro" id="IPR018200">
    <property type="entry name" value="USP_CS"/>
</dbReference>
<keyword evidence="5" id="KW-0645">Protease</keyword>
<evidence type="ECO:0000259" key="11">
    <source>
        <dbReference type="PROSITE" id="PS50235"/>
    </source>
</evidence>
<dbReference type="PANTHER" id="PTHR24006:SF722">
    <property type="entry name" value="UBIQUITIN CARBOXYL-TERMINAL HYDROLASE 48"/>
    <property type="match status" value="1"/>
</dbReference>